<evidence type="ECO:0000256" key="1">
    <source>
        <dbReference type="ARBA" id="ARBA00022603"/>
    </source>
</evidence>
<dbReference type="Gene3D" id="3.40.50.150">
    <property type="entry name" value="Vaccinia Virus protein VP39"/>
    <property type="match status" value="1"/>
</dbReference>
<evidence type="ECO:0000256" key="2">
    <source>
        <dbReference type="ARBA" id="ARBA00022679"/>
    </source>
</evidence>
<evidence type="ECO:0000259" key="3">
    <source>
        <dbReference type="Pfam" id="PF13708"/>
    </source>
</evidence>
<comment type="caution">
    <text evidence="4">The sequence shown here is derived from an EMBL/GenBank/DDBJ whole genome shotgun (WGS) entry which is preliminary data.</text>
</comment>
<dbReference type="InterPro" id="IPR031339">
    <property type="entry name" value="DUF4942"/>
</dbReference>
<dbReference type="InterPro" id="IPR002052">
    <property type="entry name" value="DNA_methylase_N6_adenine_CS"/>
</dbReference>
<evidence type="ECO:0000313" key="5">
    <source>
        <dbReference type="Proteomes" id="UP000253647"/>
    </source>
</evidence>
<protein>
    <submittedName>
        <fullName evidence="4">Uncharacterized protein DUF4942</fullName>
    </submittedName>
</protein>
<dbReference type="GO" id="GO:0003676">
    <property type="term" value="F:nucleic acid binding"/>
    <property type="evidence" value="ECO:0007669"/>
    <property type="project" value="InterPro"/>
</dbReference>
<dbReference type="GO" id="GO:0008168">
    <property type="term" value="F:methyltransferase activity"/>
    <property type="evidence" value="ECO:0007669"/>
    <property type="project" value="UniProtKB-KW"/>
</dbReference>
<evidence type="ECO:0000313" key="4">
    <source>
        <dbReference type="EMBL" id="RCW63264.1"/>
    </source>
</evidence>
<proteinExistence type="predicted"/>
<reference evidence="4 5" key="1">
    <citation type="submission" date="2018-07" db="EMBL/GenBank/DDBJ databases">
        <title>Freshwater and sediment microbial communities from various areas in North America, analyzing microbe dynamics in response to fracking.</title>
        <authorList>
            <person name="Lamendella R."/>
        </authorList>
    </citation>
    <scope>NUCLEOTIDE SEQUENCE [LARGE SCALE GENOMIC DNA]</scope>
    <source>
        <strain evidence="4 5">105B</strain>
    </source>
</reference>
<dbReference type="AlphaFoldDB" id="A0A368XB68"/>
<keyword evidence="2" id="KW-0808">Transferase</keyword>
<dbReference type="CDD" id="cd02440">
    <property type="entry name" value="AdoMet_MTases"/>
    <property type="match status" value="1"/>
</dbReference>
<sequence length="621" mass="70955">MQVLGVTSNLHLILAAHLPTDSVGFFYDRCIFETRESLKVNREETREQSPMTVASTNLMVRNLRNHDQDFEWYPTTARMIDCVKDDIRKEMQIFRDDPTNSISVLDCGAGDGRVLQSLTNGPRYAIEKSQLLIEAQDASVITIGTDLMQQALIDKRVDVIFSNPPYSEFLGWARKIIKEANAKLVYLVIPERWKQDKAFAEILQSRNAKAKVIGQFDFNGPDADRRARAKVEILSIRLAYENSMYHGSRVQGLKTDPFDHWFQENFAQNAESSSFEHLNPADAIKNKVKERIKGGHELVSSTGLVNALEQFYHDDMQQLLGDYQRICDLDSVMLYEMGVNTEALAKALKLKITSLKDAYWQELFTHLRSVTNRLTKGSRDKVLGKLNESTHIDFSSANAHALLSWVIKNCNNYFDQQLVTLVKRMTRSANVVKYKSNEKVFTDEDWRYGRQPEIDRYGLDYRIILELHQAICVSQYSFEHTNSGLSDYAADLLNDIATVANNLGFDTTSQKRAHDFEWRSGKKVNFTFTDHRTGQDAILFEAKAFKKGTIHIKLNQRFACKLNTEFGRLMGWLRNAEQANEELDIPMDIANEAFGSNMKLTARHIALLGRSESTRDRAQAA</sequence>
<dbReference type="GO" id="GO:0032259">
    <property type="term" value="P:methylation"/>
    <property type="evidence" value="ECO:0007669"/>
    <property type="project" value="UniProtKB-KW"/>
</dbReference>
<organism evidence="4 5">
    <name type="scientific">Marinobacter nauticus</name>
    <name type="common">Marinobacter hydrocarbonoclasticus</name>
    <name type="synonym">Marinobacter aquaeolei</name>
    <dbReference type="NCBI Taxonomy" id="2743"/>
    <lineage>
        <taxon>Bacteria</taxon>
        <taxon>Pseudomonadati</taxon>
        <taxon>Pseudomonadota</taxon>
        <taxon>Gammaproteobacteria</taxon>
        <taxon>Pseudomonadales</taxon>
        <taxon>Marinobacteraceae</taxon>
        <taxon>Marinobacter</taxon>
    </lineage>
</organism>
<accession>A0A368XB68</accession>
<dbReference type="EMBL" id="QPJI01000019">
    <property type="protein sequence ID" value="RCW63264.1"/>
    <property type="molecule type" value="Genomic_DNA"/>
</dbReference>
<dbReference type="Proteomes" id="UP000253647">
    <property type="component" value="Unassembled WGS sequence"/>
</dbReference>
<name>A0A368XB68_MARNT</name>
<dbReference type="PROSITE" id="PS00092">
    <property type="entry name" value="N6_MTASE"/>
    <property type="match status" value="1"/>
</dbReference>
<dbReference type="Pfam" id="PF13708">
    <property type="entry name" value="DUF4942"/>
    <property type="match status" value="1"/>
</dbReference>
<feature type="domain" description="DUF4942" evidence="3">
    <location>
        <begin position="353"/>
        <end position="563"/>
    </location>
</feature>
<dbReference type="SUPFAM" id="SSF53335">
    <property type="entry name" value="S-adenosyl-L-methionine-dependent methyltransferases"/>
    <property type="match status" value="1"/>
</dbReference>
<keyword evidence="1" id="KW-0489">Methyltransferase</keyword>
<gene>
    <name evidence="4" type="ORF">DET61_11931</name>
</gene>
<dbReference type="InterPro" id="IPR029063">
    <property type="entry name" value="SAM-dependent_MTases_sf"/>
</dbReference>